<organism evidence="1 2">
    <name type="scientific">Linum trigynum</name>
    <dbReference type="NCBI Taxonomy" id="586398"/>
    <lineage>
        <taxon>Eukaryota</taxon>
        <taxon>Viridiplantae</taxon>
        <taxon>Streptophyta</taxon>
        <taxon>Embryophyta</taxon>
        <taxon>Tracheophyta</taxon>
        <taxon>Spermatophyta</taxon>
        <taxon>Magnoliopsida</taxon>
        <taxon>eudicotyledons</taxon>
        <taxon>Gunneridae</taxon>
        <taxon>Pentapetalae</taxon>
        <taxon>rosids</taxon>
        <taxon>fabids</taxon>
        <taxon>Malpighiales</taxon>
        <taxon>Linaceae</taxon>
        <taxon>Linum</taxon>
    </lineage>
</organism>
<sequence length="98" mass="10473">MSLSPPSLPPVAAVAPSASHHCRAIPLSPSQPRHLPPPSVVAISLPSSPPQLSPSSTVVASAEIARASLIGGFHREQVCRSEKVWRSKRKRLLENCRI</sequence>
<dbReference type="AlphaFoldDB" id="A0AAV2G5B2"/>
<gene>
    <name evidence="1" type="ORF">LTRI10_LOCUS45595</name>
</gene>
<protein>
    <submittedName>
        <fullName evidence="1">Uncharacterized protein</fullName>
    </submittedName>
</protein>
<name>A0AAV2G5B2_9ROSI</name>
<keyword evidence="2" id="KW-1185">Reference proteome</keyword>
<dbReference type="EMBL" id="OZ034821">
    <property type="protein sequence ID" value="CAL1405829.1"/>
    <property type="molecule type" value="Genomic_DNA"/>
</dbReference>
<evidence type="ECO:0000313" key="1">
    <source>
        <dbReference type="EMBL" id="CAL1405829.1"/>
    </source>
</evidence>
<proteinExistence type="predicted"/>
<evidence type="ECO:0000313" key="2">
    <source>
        <dbReference type="Proteomes" id="UP001497516"/>
    </source>
</evidence>
<reference evidence="1 2" key="1">
    <citation type="submission" date="2024-04" db="EMBL/GenBank/DDBJ databases">
        <authorList>
            <person name="Fracassetti M."/>
        </authorList>
    </citation>
    <scope>NUCLEOTIDE SEQUENCE [LARGE SCALE GENOMIC DNA]</scope>
</reference>
<accession>A0AAV2G5B2</accession>
<dbReference type="Proteomes" id="UP001497516">
    <property type="component" value="Chromosome 8"/>
</dbReference>